<organism evidence="2 3">
    <name type="scientific">Streptomyces thermospinosisporus</name>
    <dbReference type="NCBI Taxonomy" id="161482"/>
    <lineage>
        <taxon>Bacteria</taxon>
        <taxon>Bacillati</taxon>
        <taxon>Actinomycetota</taxon>
        <taxon>Actinomycetes</taxon>
        <taxon>Kitasatosporales</taxon>
        <taxon>Streptomycetaceae</taxon>
        <taxon>Streptomyces</taxon>
    </lineage>
</organism>
<proteinExistence type="predicted"/>
<accession>A0ABN1YSZ1</accession>
<gene>
    <name evidence="2" type="ORF">GCM10009601_22380</name>
</gene>
<feature type="region of interest" description="Disordered" evidence="1">
    <location>
        <begin position="23"/>
        <end position="70"/>
    </location>
</feature>
<evidence type="ECO:0000313" key="2">
    <source>
        <dbReference type="EMBL" id="GAA1421858.1"/>
    </source>
</evidence>
<reference evidence="2 3" key="1">
    <citation type="journal article" date="2019" name="Int. J. Syst. Evol. Microbiol.">
        <title>The Global Catalogue of Microorganisms (GCM) 10K type strain sequencing project: providing services to taxonomists for standard genome sequencing and annotation.</title>
        <authorList>
            <consortium name="The Broad Institute Genomics Platform"/>
            <consortium name="The Broad Institute Genome Sequencing Center for Infectious Disease"/>
            <person name="Wu L."/>
            <person name="Ma J."/>
        </authorList>
    </citation>
    <scope>NUCLEOTIDE SEQUENCE [LARGE SCALE GENOMIC DNA]</scope>
    <source>
        <strain evidence="2 3">JCM 11756</strain>
    </source>
</reference>
<comment type="caution">
    <text evidence="2">The sequence shown here is derived from an EMBL/GenBank/DDBJ whole genome shotgun (WGS) entry which is preliminary data.</text>
</comment>
<sequence length="70" mass="7177">MHGGVVVPGEVALAGPLHLDHPGAEVGELPGGVGRGHGLFQTDYRDPRQGMFPHARASAPGGIIRPGSFD</sequence>
<evidence type="ECO:0000256" key="1">
    <source>
        <dbReference type="SAM" id="MobiDB-lite"/>
    </source>
</evidence>
<keyword evidence="3" id="KW-1185">Reference proteome</keyword>
<dbReference type="EMBL" id="BAAAIZ010000028">
    <property type="protein sequence ID" value="GAA1421858.1"/>
    <property type="molecule type" value="Genomic_DNA"/>
</dbReference>
<protein>
    <submittedName>
        <fullName evidence="2">Uncharacterized protein</fullName>
    </submittedName>
</protein>
<name>A0ABN1YSZ1_9ACTN</name>
<evidence type="ECO:0000313" key="3">
    <source>
        <dbReference type="Proteomes" id="UP001500973"/>
    </source>
</evidence>
<dbReference type="Proteomes" id="UP001500973">
    <property type="component" value="Unassembled WGS sequence"/>
</dbReference>